<keyword evidence="3" id="KW-0862">Zinc</keyword>
<dbReference type="GO" id="GO:0008270">
    <property type="term" value="F:zinc ion binding"/>
    <property type="evidence" value="ECO:0007669"/>
    <property type="project" value="InterPro"/>
</dbReference>
<dbReference type="PANTHER" id="PTHR31313:SF77">
    <property type="entry name" value="ZN(II)2CYS6 TRANSCRIPTION FACTOR (EUROFUNG)"/>
    <property type="match status" value="1"/>
</dbReference>
<dbReference type="SMART" id="SM00906">
    <property type="entry name" value="Fungal_trans"/>
    <property type="match status" value="1"/>
</dbReference>
<dbReference type="Pfam" id="PF00172">
    <property type="entry name" value="Zn_clus"/>
    <property type="match status" value="1"/>
</dbReference>
<evidence type="ECO:0000256" key="8">
    <source>
        <dbReference type="SAM" id="MobiDB-lite"/>
    </source>
</evidence>
<protein>
    <recommendedName>
        <fullName evidence="9">Zn(2)-C6 fungal-type domain-containing protein</fullName>
    </recommendedName>
</protein>
<evidence type="ECO:0000259" key="9">
    <source>
        <dbReference type="PROSITE" id="PS50048"/>
    </source>
</evidence>
<gene>
    <name evidence="10" type="ORF">SI65_07142</name>
</gene>
<dbReference type="PROSITE" id="PS50048">
    <property type="entry name" value="ZN2_CY6_FUNGAL_2"/>
    <property type="match status" value="1"/>
</dbReference>
<dbReference type="PROSITE" id="PS00463">
    <property type="entry name" value="ZN2_CY6_FUNGAL_1"/>
    <property type="match status" value="1"/>
</dbReference>
<reference evidence="10 11" key="1">
    <citation type="journal article" date="2016" name="BMC Genomics">
        <title>Comparative genomic and transcriptomic analyses of the Fuzhuan brick tea-fermentation fungus Aspergillus cristatus.</title>
        <authorList>
            <person name="Ge Y."/>
            <person name="Wang Y."/>
            <person name="Liu Y."/>
            <person name="Tan Y."/>
            <person name="Ren X."/>
            <person name="Zhang X."/>
            <person name="Hyde K.D."/>
            <person name="Liu Y."/>
            <person name="Liu Z."/>
        </authorList>
    </citation>
    <scope>NUCLEOTIDE SEQUENCE [LARGE SCALE GENOMIC DNA]</scope>
    <source>
        <strain evidence="10 11">GZAAS20.1005</strain>
    </source>
</reference>
<dbReference type="InterPro" id="IPR007219">
    <property type="entry name" value="XnlR_reg_dom"/>
</dbReference>
<proteinExistence type="predicted"/>
<evidence type="ECO:0000256" key="4">
    <source>
        <dbReference type="ARBA" id="ARBA00023015"/>
    </source>
</evidence>
<feature type="region of interest" description="Disordered" evidence="8">
    <location>
        <begin position="770"/>
        <end position="838"/>
    </location>
</feature>
<feature type="region of interest" description="Disordered" evidence="8">
    <location>
        <begin position="106"/>
        <end position="185"/>
    </location>
</feature>
<dbReference type="SMART" id="SM00066">
    <property type="entry name" value="GAL4"/>
    <property type="match status" value="1"/>
</dbReference>
<evidence type="ECO:0000313" key="11">
    <source>
        <dbReference type="Proteomes" id="UP000094569"/>
    </source>
</evidence>
<dbReference type="InterPro" id="IPR001138">
    <property type="entry name" value="Zn2Cys6_DnaBD"/>
</dbReference>
<evidence type="ECO:0000256" key="1">
    <source>
        <dbReference type="ARBA" id="ARBA00004123"/>
    </source>
</evidence>
<dbReference type="GO" id="GO:0006351">
    <property type="term" value="P:DNA-templated transcription"/>
    <property type="evidence" value="ECO:0007669"/>
    <property type="project" value="InterPro"/>
</dbReference>
<dbReference type="CDD" id="cd00067">
    <property type="entry name" value="GAL4"/>
    <property type="match status" value="1"/>
</dbReference>
<keyword evidence="6" id="KW-0804">Transcription</keyword>
<dbReference type="GO" id="GO:0003677">
    <property type="term" value="F:DNA binding"/>
    <property type="evidence" value="ECO:0007669"/>
    <property type="project" value="UniProtKB-KW"/>
</dbReference>
<sequence length="925" mass="102965">MQPESEKKSKKAPRKHVTTACVPCRESKIRCDGASPHCNNCQRKGKDCKYQHGDDKRKVSLRAATELFSARIDQLYQFIEDHGLEPPLMKPEDEAGMNRVLDTLQIPRKQVQKKSPKSKNKPPVKPQQNVAQSPARRSPASIPVGTSPLGGQLNQAPESSMPVTSSTSQNIYSNPSFFPPTEKGPDAANPFSLSSGALNNYIWGFTLPTAESLDTLYANLSAGVNMPAETTSLSPDSLHLSQDIAQQPGVLLEQAQNNGLYDSDSGDEEDEAEKDVIDQISHRIGTLKIAGDGHLRFYGATSNLNLVDVSATQQRQRPDARTVRHDGQDILNHLRVGQPVDQELEDHLVELYFTWQNTSTYVVDKEMYMIARTKWREEYDDTPFYSEVLTNAMCSIGSAFEARYHPTFITFPKSLSEFFADRAKALLEIELDSPCVATVQALVILSCHEGSSNRDARGWLYSGMSMRLAFDLGLHLDTTSYVNKGDISAFEADVRRVAFWGSYTADHFWGFYLGRPFRMNTGDITVPKPASDIAAEKEGTWYPYGLQEKSEVPPAGLKNPNELISRQFAVLWEIISPVGHILYGCSDISRHDLQRLCYRVTEDLFAWKANLPSTLQIDLGNDAVPILPHLLMLHMQYHQIVIFTHRPWVSKHYIQPRSPRQGPGYHHARRMCIESSMAVARLLQIYEKHYTFRRMNNQVVAIIFSAALMLLYVTISPGKANNNENGTTRAKMVAYLNLCFRALDELGQSFENAKRTRDFLVSLQRRWQAHMRRSGAKRQMGNRQSSQPPAQGRSEADPSRKRTRLSVSGHSLPTAAAAAAANNSNSNSANKNQAFAIPATPPSTQLQSQAQAIPPPLNQTGSGDIDWIRNSELQLLSEGLANNQFPQIPGNSASYAEASTIPSLADIEPWWESPNGTTTFGGSSL</sequence>
<name>A0A1E3B946_ASPCR</name>
<dbReference type="PANTHER" id="PTHR31313">
    <property type="entry name" value="TY1 ENHANCER ACTIVATOR"/>
    <property type="match status" value="1"/>
</dbReference>
<comment type="caution">
    <text evidence="10">The sequence shown here is derived from an EMBL/GenBank/DDBJ whole genome shotgun (WGS) entry which is preliminary data.</text>
</comment>
<dbReference type="InterPro" id="IPR036864">
    <property type="entry name" value="Zn2-C6_fun-type_DNA-bd_sf"/>
</dbReference>
<feature type="compositionally biased region" description="Polar residues" evidence="8">
    <location>
        <begin position="152"/>
        <end position="176"/>
    </location>
</feature>
<comment type="subcellular location">
    <subcellularLocation>
        <location evidence="1">Nucleus</location>
    </subcellularLocation>
</comment>
<evidence type="ECO:0000256" key="7">
    <source>
        <dbReference type="ARBA" id="ARBA00023242"/>
    </source>
</evidence>
<dbReference type="GO" id="GO:0005634">
    <property type="term" value="C:nucleus"/>
    <property type="evidence" value="ECO:0007669"/>
    <property type="project" value="UniProtKB-SubCell"/>
</dbReference>
<organism evidence="10 11">
    <name type="scientific">Aspergillus cristatus</name>
    <name type="common">Chinese Fuzhuan brick tea-fermentation fungus</name>
    <name type="synonym">Eurotium cristatum</name>
    <dbReference type="NCBI Taxonomy" id="573508"/>
    <lineage>
        <taxon>Eukaryota</taxon>
        <taxon>Fungi</taxon>
        <taxon>Dikarya</taxon>
        <taxon>Ascomycota</taxon>
        <taxon>Pezizomycotina</taxon>
        <taxon>Eurotiomycetes</taxon>
        <taxon>Eurotiomycetidae</taxon>
        <taxon>Eurotiales</taxon>
        <taxon>Aspergillaceae</taxon>
        <taxon>Aspergillus</taxon>
        <taxon>Aspergillus subgen. Aspergillus</taxon>
    </lineage>
</organism>
<dbReference type="EMBL" id="JXNT01000008">
    <property type="protein sequence ID" value="ODM17467.1"/>
    <property type="molecule type" value="Genomic_DNA"/>
</dbReference>
<dbReference type="Pfam" id="PF04082">
    <property type="entry name" value="Fungal_trans"/>
    <property type="match status" value="1"/>
</dbReference>
<dbReference type="Gene3D" id="4.10.240.10">
    <property type="entry name" value="Zn(2)-C6 fungal-type DNA-binding domain"/>
    <property type="match status" value="1"/>
</dbReference>
<feature type="compositionally biased region" description="Low complexity" evidence="8">
    <location>
        <begin position="815"/>
        <end position="830"/>
    </location>
</feature>
<dbReference type="InterPro" id="IPR051615">
    <property type="entry name" value="Transcr_Regulatory_Elem"/>
</dbReference>
<keyword evidence="11" id="KW-1185">Reference proteome</keyword>
<dbReference type="Proteomes" id="UP000094569">
    <property type="component" value="Unassembled WGS sequence"/>
</dbReference>
<feature type="domain" description="Zn(2)-C6 fungal-type" evidence="9">
    <location>
        <begin position="20"/>
        <end position="50"/>
    </location>
</feature>
<dbReference type="SUPFAM" id="SSF57701">
    <property type="entry name" value="Zn2/Cys6 DNA-binding domain"/>
    <property type="match status" value="1"/>
</dbReference>
<dbReference type="OrthoDB" id="2154091at2759"/>
<evidence type="ECO:0000256" key="3">
    <source>
        <dbReference type="ARBA" id="ARBA00022833"/>
    </source>
</evidence>
<evidence type="ECO:0000256" key="5">
    <source>
        <dbReference type="ARBA" id="ARBA00023125"/>
    </source>
</evidence>
<dbReference type="VEuPathDB" id="FungiDB:SI65_07142"/>
<keyword evidence="4" id="KW-0805">Transcription regulation</keyword>
<evidence type="ECO:0000256" key="2">
    <source>
        <dbReference type="ARBA" id="ARBA00022723"/>
    </source>
</evidence>
<dbReference type="CDD" id="cd12148">
    <property type="entry name" value="fungal_TF_MHR"/>
    <property type="match status" value="1"/>
</dbReference>
<keyword evidence="2" id="KW-0479">Metal-binding</keyword>
<evidence type="ECO:0000256" key="6">
    <source>
        <dbReference type="ARBA" id="ARBA00023163"/>
    </source>
</evidence>
<dbReference type="AlphaFoldDB" id="A0A1E3B946"/>
<feature type="compositionally biased region" description="Basic residues" evidence="8">
    <location>
        <begin position="110"/>
        <end position="122"/>
    </location>
</feature>
<accession>A0A1E3B946</accession>
<keyword evidence="7" id="KW-0539">Nucleus</keyword>
<keyword evidence="5" id="KW-0238">DNA-binding</keyword>
<evidence type="ECO:0000313" key="10">
    <source>
        <dbReference type="EMBL" id="ODM17467.1"/>
    </source>
</evidence>
<dbReference type="STRING" id="573508.A0A1E3B946"/>
<dbReference type="GO" id="GO:0000981">
    <property type="term" value="F:DNA-binding transcription factor activity, RNA polymerase II-specific"/>
    <property type="evidence" value="ECO:0007669"/>
    <property type="project" value="InterPro"/>
</dbReference>